<dbReference type="InterPro" id="IPR036318">
    <property type="entry name" value="FAD-bd_PCMH-like_sf"/>
</dbReference>
<evidence type="ECO:0000256" key="3">
    <source>
        <dbReference type="ARBA" id="ARBA00023002"/>
    </source>
</evidence>
<dbReference type="SMART" id="SM01092">
    <property type="entry name" value="CO_deh_flav_C"/>
    <property type="match status" value="1"/>
</dbReference>
<dbReference type="SUPFAM" id="SSF55447">
    <property type="entry name" value="CO dehydrogenase flavoprotein C-terminal domain-like"/>
    <property type="match status" value="1"/>
</dbReference>
<dbReference type="InterPro" id="IPR016169">
    <property type="entry name" value="FAD-bd_PCMH_sub2"/>
</dbReference>
<evidence type="ECO:0000259" key="4">
    <source>
        <dbReference type="PROSITE" id="PS51387"/>
    </source>
</evidence>
<evidence type="ECO:0000313" key="5">
    <source>
        <dbReference type="EMBL" id="SEB43154.1"/>
    </source>
</evidence>
<dbReference type="SUPFAM" id="SSF56176">
    <property type="entry name" value="FAD-binding/transporter-associated domain-like"/>
    <property type="match status" value="1"/>
</dbReference>
<dbReference type="InterPro" id="IPR036683">
    <property type="entry name" value="CO_DH_flav_C_dom_sf"/>
</dbReference>
<proteinExistence type="predicted"/>
<evidence type="ECO:0000313" key="6">
    <source>
        <dbReference type="Proteomes" id="UP000183407"/>
    </source>
</evidence>
<protein>
    <submittedName>
        <fullName evidence="5">Carbon-monoxide dehydrogenase medium subunit</fullName>
    </submittedName>
</protein>
<accession>A0A1H4JA01</accession>
<dbReference type="Proteomes" id="UP000183407">
    <property type="component" value="Unassembled WGS sequence"/>
</dbReference>
<name>A0A1H4JA01_RHOJO</name>
<dbReference type="Gene3D" id="3.30.43.10">
    <property type="entry name" value="Uridine Diphospho-n-acetylenolpyruvylglucosamine Reductase, domain 2"/>
    <property type="match status" value="1"/>
</dbReference>
<gene>
    <name evidence="5" type="ORF">SAMN04490220_0746</name>
</gene>
<keyword evidence="1" id="KW-0285">Flavoprotein</keyword>
<dbReference type="Gene3D" id="3.30.465.10">
    <property type="match status" value="1"/>
</dbReference>
<sequence length="307" mass="32165">MKPSPLIYHRPRSIEEACQILAEVAHEGKVLAGGQSLIPMLSMRLAAPANLVDITAIDRLDSITASAGSGVTFQALATHAALASHPGANAVQPLLGRALQLVAHPTIRNRGTTVGSIVHADPSAEMPAVLLLLDGSVTVRSVRGSREIPARELFLGPLESALEPDEIATSVTVPGASAGVGVAIDEIARRHGDYALVGVAARVQVTDGEVTNARVTYVSAGEFGEVVDYRDVIGGASVADDRDPLWNRLSEAARERIETEADIHATARYRSQLVAALTARVVLRAARDGVASLATRPSAEHVEAGKK</sequence>
<keyword evidence="3" id="KW-0560">Oxidoreductase</keyword>
<dbReference type="InterPro" id="IPR016167">
    <property type="entry name" value="FAD-bd_PCMH_sub1"/>
</dbReference>
<dbReference type="EMBL" id="FNTL01000003">
    <property type="protein sequence ID" value="SEB43154.1"/>
    <property type="molecule type" value="Genomic_DNA"/>
</dbReference>
<dbReference type="PANTHER" id="PTHR42659">
    <property type="entry name" value="XANTHINE DEHYDROGENASE SUBUNIT C-RELATED"/>
    <property type="match status" value="1"/>
</dbReference>
<reference evidence="6" key="1">
    <citation type="submission" date="2016-10" db="EMBL/GenBank/DDBJ databases">
        <authorList>
            <person name="Varghese N."/>
        </authorList>
    </citation>
    <scope>NUCLEOTIDE SEQUENCE [LARGE SCALE GENOMIC DNA]</scope>
    <source>
        <strain evidence="6">DSM 44719</strain>
    </source>
</reference>
<evidence type="ECO:0000256" key="2">
    <source>
        <dbReference type="ARBA" id="ARBA00022827"/>
    </source>
</evidence>
<dbReference type="Pfam" id="PF00941">
    <property type="entry name" value="FAD_binding_5"/>
    <property type="match status" value="1"/>
</dbReference>
<feature type="domain" description="FAD-binding PCMH-type" evidence="4">
    <location>
        <begin position="1"/>
        <end position="178"/>
    </location>
</feature>
<dbReference type="PANTHER" id="PTHR42659:SF2">
    <property type="entry name" value="XANTHINE DEHYDROGENASE SUBUNIT C-RELATED"/>
    <property type="match status" value="1"/>
</dbReference>
<dbReference type="InterPro" id="IPR016166">
    <property type="entry name" value="FAD-bd_PCMH"/>
</dbReference>
<dbReference type="InterPro" id="IPR002346">
    <property type="entry name" value="Mopterin_DH_FAD-bd"/>
</dbReference>
<dbReference type="AlphaFoldDB" id="A0A1H4JA01"/>
<dbReference type="Gene3D" id="3.30.390.50">
    <property type="entry name" value="CO dehydrogenase flavoprotein, C-terminal domain"/>
    <property type="match status" value="1"/>
</dbReference>
<dbReference type="PROSITE" id="PS51387">
    <property type="entry name" value="FAD_PCMH"/>
    <property type="match status" value="1"/>
</dbReference>
<evidence type="ECO:0000256" key="1">
    <source>
        <dbReference type="ARBA" id="ARBA00022630"/>
    </source>
</evidence>
<dbReference type="GO" id="GO:0071949">
    <property type="term" value="F:FAD binding"/>
    <property type="evidence" value="ECO:0007669"/>
    <property type="project" value="InterPro"/>
</dbReference>
<dbReference type="Pfam" id="PF03450">
    <property type="entry name" value="CO_deh_flav_C"/>
    <property type="match status" value="1"/>
</dbReference>
<dbReference type="OrthoDB" id="9793944at2"/>
<dbReference type="InterPro" id="IPR005107">
    <property type="entry name" value="CO_DH_flav_C"/>
</dbReference>
<dbReference type="InterPro" id="IPR051312">
    <property type="entry name" value="Diverse_Substr_Oxidored"/>
</dbReference>
<organism evidence="5 6">
    <name type="scientific">Rhodococcus jostii</name>
    <dbReference type="NCBI Taxonomy" id="132919"/>
    <lineage>
        <taxon>Bacteria</taxon>
        <taxon>Bacillati</taxon>
        <taxon>Actinomycetota</taxon>
        <taxon>Actinomycetes</taxon>
        <taxon>Mycobacteriales</taxon>
        <taxon>Nocardiaceae</taxon>
        <taxon>Rhodococcus</taxon>
    </lineage>
</organism>
<keyword evidence="2" id="KW-0274">FAD</keyword>
<dbReference type="GO" id="GO:0016491">
    <property type="term" value="F:oxidoreductase activity"/>
    <property type="evidence" value="ECO:0007669"/>
    <property type="project" value="UniProtKB-KW"/>
</dbReference>
<dbReference type="RefSeq" id="WP_073365835.1">
    <property type="nucleotide sequence ID" value="NZ_FNTL01000003.1"/>
</dbReference>